<reference evidence="12" key="1">
    <citation type="journal article" date="2013" name="Science">
        <title>The Amborella genome and the evolution of flowering plants.</title>
        <authorList>
            <consortium name="Amborella Genome Project"/>
        </authorList>
    </citation>
    <scope>NUCLEOTIDE SEQUENCE [LARGE SCALE GENOMIC DNA]</scope>
</reference>
<keyword evidence="4 9" id="KW-0732">Signal</keyword>
<dbReference type="Proteomes" id="UP000017836">
    <property type="component" value="Unassembled WGS sequence"/>
</dbReference>
<evidence type="ECO:0000313" key="12">
    <source>
        <dbReference type="Proteomes" id="UP000017836"/>
    </source>
</evidence>
<evidence type="ECO:0000256" key="3">
    <source>
        <dbReference type="ARBA" id="ARBA00022525"/>
    </source>
</evidence>
<dbReference type="EMBL" id="KI393256">
    <property type="protein sequence ID" value="ERN08723.1"/>
    <property type="molecule type" value="Genomic_DNA"/>
</dbReference>
<accession>W1PL25</accession>
<keyword evidence="3" id="KW-0964">Secreted</keyword>
<evidence type="ECO:0000259" key="10">
    <source>
        <dbReference type="Pfam" id="PF05617"/>
    </source>
</evidence>
<feature type="domain" description="Prolamin-like" evidence="10">
    <location>
        <begin position="39"/>
        <end position="102"/>
    </location>
</feature>
<organism evidence="11 12">
    <name type="scientific">Amborella trichopoda</name>
    <dbReference type="NCBI Taxonomy" id="13333"/>
    <lineage>
        <taxon>Eukaryota</taxon>
        <taxon>Viridiplantae</taxon>
        <taxon>Streptophyta</taxon>
        <taxon>Embryophyta</taxon>
        <taxon>Tracheophyta</taxon>
        <taxon>Spermatophyta</taxon>
        <taxon>Magnoliopsida</taxon>
        <taxon>Amborellales</taxon>
        <taxon>Amborellaceae</taxon>
        <taxon>Amborella</taxon>
    </lineage>
</organism>
<evidence type="ECO:0000256" key="7">
    <source>
        <dbReference type="ARBA" id="ARBA00034457"/>
    </source>
</evidence>
<evidence type="ECO:0000256" key="1">
    <source>
        <dbReference type="ARBA" id="ARBA00004541"/>
    </source>
</evidence>
<dbReference type="GO" id="GO:0005576">
    <property type="term" value="C:extracellular region"/>
    <property type="evidence" value="ECO:0000318"/>
    <property type="project" value="GO_Central"/>
</dbReference>
<dbReference type="HOGENOM" id="CLU_2052791_0_0_1"/>
<proteinExistence type="inferred from homology"/>
<protein>
    <recommendedName>
        <fullName evidence="10">Prolamin-like domain-containing protein</fullName>
    </recommendedName>
</protein>
<dbReference type="InterPro" id="IPR044711">
    <property type="entry name" value="EC11-15"/>
</dbReference>
<comment type="function">
    <text evidence="7">Involved in the regulation of gamete interactions during the double fertilization and to prevent multiple-pollen tube attraction; mediates the redistribution of the gamete fusogen HAP2/GCS1 to the cell surface after secretion upon sperm arrival.</text>
</comment>
<keyword evidence="5" id="KW-0278">Fertilization</keyword>
<keyword evidence="12" id="KW-1185">Reference proteome</keyword>
<evidence type="ECO:0000256" key="6">
    <source>
        <dbReference type="ARBA" id="ARBA00023329"/>
    </source>
</evidence>
<dbReference type="AlphaFoldDB" id="W1PL25"/>
<dbReference type="GO" id="GO:0031982">
    <property type="term" value="C:vesicle"/>
    <property type="evidence" value="ECO:0000318"/>
    <property type="project" value="GO_Central"/>
</dbReference>
<dbReference type="InterPro" id="IPR008502">
    <property type="entry name" value="Prolamin-like"/>
</dbReference>
<dbReference type="PANTHER" id="PTHR35293">
    <property type="entry name" value="EGG CELL-SECRETED PROTEIN 1.5"/>
    <property type="match status" value="1"/>
</dbReference>
<comment type="similarity">
    <text evidence="8">Belongs to the plant egg cell-secreted peptide family.</text>
</comment>
<evidence type="ECO:0000256" key="9">
    <source>
        <dbReference type="SAM" id="SignalP"/>
    </source>
</evidence>
<comment type="subcellular location">
    <subcellularLocation>
        <location evidence="1">Cytoplasmic vesicle</location>
    </subcellularLocation>
    <subcellularLocation>
        <location evidence="2">Secreted</location>
    </subcellularLocation>
</comment>
<evidence type="ECO:0000256" key="8">
    <source>
        <dbReference type="ARBA" id="ARBA00034484"/>
    </source>
</evidence>
<gene>
    <name evidence="11" type="ORF">AMTR_s00017p00237550</name>
</gene>
<dbReference type="PANTHER" id="PTHR35293:SF10">
    <property type="entry name" value="EGG CELL-SECRETED PROTEIN 1.2-RELATED"/>
    <property type="match status" value="1"/>
</dbReference>
<sequence length="121" mass="12609">MACYQLPAILLILAVLTAASVAPVAQAQSANAHPAGFSECFSGLWDKTGCWQEVYNFYTTGKNLPGLNCCKASLEVGAQCWLTFWVPGGLSPALISQLKSYCTAFVARSGSGSAPAPGMSV</sequence>
<name>W1PL25_AMBTC</name>
<dbReference type="GO" id="GO:2000008">
    <property type="term" value="P:regulation of protein localization to cell surface"/>
    <property type="evidence" value="ECO:0000318"/>
    <property type="project" value="GO_Central"/>
</dbReference>
<evidence type="ECO:0000256" key="5">
    <source>
        <dbReference type="ARBA" id="ARBA00023279"/>
    </source>
</evidence>
<dbReference type="GO" id="GO:0009567">
    <property type="term" value="P:double fertilization forming a zygote and endosperm"/>
    <property type="evidence" value="ECO:0000318"/>
    <property type="project" value="GO_Central"/>
</dbReference>
<dbReference type="GO" id="GO:0080155">
    <property type="term" value="P:regulation of double fertilization forming a zygote and endosperm"/>
    <property type="evidence" value="ECO:0000318"/>
    <property type="project" value="GO_Central"/>
</dbReference>
<keyword evidence="6" id="KW-0968">Cytoplasmic vesicle</keyword>
<feature type="signal peptide" evidence="9">
    <location>
        <begin position="1"/>
        <end position="27"/>
    </location>
</feature>
<dbReference type="Gramene" id="ERN08723">
    <property type="protein sequence ID" value="ERN08723"/>
    <property type="gene ID" value="AMTR_s00017p00237550"/>
</dbReference>
<dbReference type="GO" id="GO:0031410">
    <property type="term" value="C:cytoplasmic vesicle"/>
    <property type="evidence" value="ECO:0007669"/>
    <property type="project" value="UniProtKB-SubCell"/>
</dbReference>
<feature type="chain" id="PRO_5004807533" description="Prolamin-like domain-containing protein" evidence="9">
    <location>
        <begin position="28"/>
        <end position="121"/>
    </location>
</feature>
<dbReference type="Pfam" id="PF05617">
    <property type="entry name" value="Prolamin_like"/>
    <property type="match status" value="1"/>
</dbReference>
<evidence type="ECO:0000256" key="2">
    <source>
        <dbReference type="ARBA" id="ARBA00004613"/>
    </source>
</evidence>
<evidence type="ECO:0000313" key="11">
    <source>
        <dbReference type="EMBL" id="ERN08723.1"/>
    </source>
</evidence>
<evidence type="ECO:0000256" key="4">
    <source>
        <dbReference type="ARBA" id="ARBA00022729"/>
    </source>
</evidence>